<accession>A0A6A3K3D2</accession>
<evidence type="ECO:0000313" key="3">
    <source>
        <dbReference type="EMBL" id="KAE9002150.1"/>
    </source>
</evidence>
<gene>
    <name evidence="3" type="ORF">PR001_g18333</name>
    <name evidence="2" type="ORF">PR002_g18763</name>
</gene>
<dbReference type="EMBL" id="QXFV01001604">
    <property type="protein sequence ID" value="KAE9002150.1"/>
    <property type="molecule type" value="Genomic_DNA"/>
</dbReference>
<dbReference type="AlphaFoldDB" id="A0A6A3K3D2"/>
<sequence>MKLAASRRKHCKPYARQTQTPPRVAAVQNAAVAAGEVRARREPGRHEVAPGLGHIRRVHEYANKDTLRTVSEWRHSAVKIIDPVASVMSVDNFSCIVHMSFALKATRS</sequence>
<dbReference type="Proteomes" id="UP000435112">
    <property type="component" value="Unassembled WGS sequence"/>
</dbReference>
<evidence type="ECO:0000256" key="1">
    <source>
        <dbReference type="SAM" id="MobiDB-lite"/>
    </source>
</evidence>
<reference evidence="4 5" key="1">
    <citation type="submission" date="2018-09" db="EMBL/GenBank/DDBJ databases">
        <title>Genomic investigation of the strawberry pathogen Phytophthora fragariae indicates pathogenicity is determined by transcriptional variation in three key races.</title>
        <authorList>
            <person name="Adams T.M."/>
            <person name="Armitage A.D."/>
            <person name="Sobczyk M.K."/>
            <person name="Bates H.J."/>
            <person name="Dunwell J.M."/>
            <person name="Nellist C.F."/>
            <person name="Harrison R.J."/>
        </authorList>
    </citation>
    <scope>NUCLEOTIDE SEQUENCE [LARGE SCALE GENOMIC DNA]</scope>
    <source>
        <strain evidence="3 4">SCRP249</strain>
        <strain evidence="2 5">SCRP324</strain>
    </source>
</reference>
<evidence type="ECO:0000313" key="2">
    <source>
        <dbReference type="EMBL" id="KAE8998320.1"/>
    </source>
</evidence>
<dbReference type="EMBL" id="QXFU01001636">
    <property type="protein sequence ID" value="KAE8998320.1"/>
    <property type="molecule type" value="Genomic_DNA"/>
</dbReference>
<feature type="region of interest" description="Disordered" evidence="1">
    <location>
        <begin position="1"/>
        <end position="23"/>
    </location>
</feature>
<feature type="compositionally biased region" description="Basic residues" evidence="1">
    <location>
        <begin position="1"/>
        <end position="13"/>
    </location>
</feature>
<dbReference type="Proteomes" id="UP000429607">
    <property type="component" value="Unassembled WGS sequence"/>
</dbReference>
<protein>
    <submittedName>
        <fullName evidence="3">Uncharacterized protein</fullName>
    </submittedName>
</protein>
<name>A0A6A3K3D2_9STRA</name>
<evidence type="ECO:0000313" key="4">
    <source>
        <dbReference type="Proteomes" id="UP000429607"/>
    </source>
</evidence>
<proteinExistence type="predicted"/>
<evidence type="ECO:0000313" key="5">
    <source>
        <dbReference type="Proteomes" id="UP000435112"/>
    </source>
</evidence>
<organism evidence="3 4">
    <name type="scientific">Phytophthora rubi</name>
    <dbReference type="NCBI Taxonomy" id="129364"/>
    <lineage>
        <taxon>Eukaryota</taxon>
        <taxon>Sar</taxon>
        <taxon>Stramenopiles</taxon>
        <taxon>Oomycota</taxon>
        <taxon>Peronosporomycetes</taxon>
        <taxon>Peronosporales</taxon>
        <taxon>Peronosporaceae</taxon>
        <taxon>Phytophthora</taxon>
    </lineage>
</organism>
<dbReference type="OrthoDB" id="152611at2759"/>
<comment type="caution">
    <text evidence="3">The sequence shown here is derived from an EMBL/GenBank/DDBJ whole genome shotgun (WGS) entry which is preliminary data.</text>
</comment>